<evidence type="ECO:0000259" key="2">
    <source>
        <dbReference type="Pfam" id="PF04666"/>
    </source>
</evidence>
<name>A0A834D6F1_9CHIR</name>
<reference evidence="3 4" key="1">
    <citation type="journal article" date="2020" name="Nature">
        <title>Six reference-quality genomes reveal evolution of bat adaptations.</title>
        <authorList>
            <person name="Jebb D."/>
            <person name="Huang Z."/>
            <person name="Pippel M."/>
            <person name="Hughes G.M."/>
            <person name="Lavrichenko K."/>
            <person name="Devanna P."/>
            <person name="Winkler S."/>
            <person name="Jermiin L.S."/>
            <person name="Skirmuntt E.C."/>
            <person name="Katzourakis A."/>
            <person name="Burkitt-Gray L."/>
            <person name="Ray D.A."/>
            <person name="Sullivan K.A.M."/>
            <person name="Roscito J.G."/>
            <person name="Kirilenko B.M."/>
            <person name="Davalos L.M."/>
            <person name="Corthals A.P."/>
            <person name="Power M.L."/>
            <person name="Jones G."/>
            <person name="Ransome R.D."/>
            <person name="Dechmann D.K.N."/>
            <person name="Locatelli A.G."/>
            <person name="Puechmaille S.J."/>
            <person name="Fedrigo O."/>
            <person name="Jarvis E.D."/>
            <person name="Hiller M."/>
            <person name="Vernes S.C."/>
            <person name="Myers E.W."/>
            <person name="Teeling E.C."/>
        </authorList>
    </citation>
    <scope>NUCLEOTIDE SEQUENCE [LARGE SCALE GENOMIC DNA]</scope>
    <source>
        <strain evidence="3">Bat1K_MPI-CBG_1</strain>
    </source>
</reference>
<dbReference type="InterPro" id="IPR057279">
    <property type="entry name" value="MGAT4"/>
</dbReference>
<organism evidence="3 4">
    <name type="scientific">Phyllostomus discolor</name>
    <name type="common">pale spear-nosed bat</name>
    <dbReference type="NCBI Taxonomy" id="89673"/>
    <lineage>
        <taxon>Eukaryota</taxon>
        <taxon>Metazoa</taxon>
        <taxon>Chordata</taxon>
        <taxon>Craniata</taxon>
        <taxon>Vertebrata</taxon>
        <taxon>Euteleostomi</taxon>
        <taxon>Mammalia</taxon>
        <taxon>Eutheria</taxon>
        <taxon>Laurasiatheria</taxon>
        <taxon>Chiroptera</taxon>
        <taxon>Yangochiroptera</taxon>
        <taxon>Phyllostomidae</taxon>
        <taxon>Phyllostominae</taxon>
        <taxon>Phyllostomus</taxon>
    </lineage>
</organism>
<dbReference type="PANTHER" id="PTHR12062">
    <property type="entry name" value="N-ACETYLGLUCOSAMINYLTRANSFERASE VI"/>
    <property type="match status" value="1"/>
</dbReference>
<proteinExistence type="predicted"/>
<dbReference type="EMBL" id="JABVXQ010000016">
    <property type="protein sequence ID" value="KAF6073525.1"/>
    <property type="molecule type" value="Genomic_DNA"/>
</dbReference>
<accession>A0A834D6F1</accession>
<dbReference type="Pfam" id="PF04666">
    <property type="entry name" value="MGAT4_cons"/>
    <property type="match status" value="1"/>
</dbReference>
<sequence>MWCSVRHCLLTLVALELLWLFITLKISSEIDDDPMMSIKGQDGDGRRKDPKPQEDWQNLTFQYMKKVQQRRKRWLTVGLSSVPGPEGRTGLLHTLVSLFRASSKAEQRRLTVLVHLAGSDPAWLRKTAAQVSTLFSPQILAGQLVLIHAPPDAYPEGDPGDEAPRGDACSKQNVGHAFLVSFAAGLSDYFLLLEDDAFCTPNFITHIRGRVGNTSRAPWVLLEFSNLGLLGKLLHGRDLPLLAHFLLLFHKEKPLAQLLPHFRTLLAQRHAVLSRPFLFYRRGSHFGARDSHEAGAPRNRVPLGPHNPPGAVFTDMKVLGVHFPWQAYTLDESFFWTHNVSAESHLTVILNHPASLRRVQVLTGTVVDGKHALQRGRVELGYEPEGTPQYCTSFAVLGPLLEGQLDQEIVPRSAGRDVSCVRLVASAHQAGGLLVRHIYLWEEPDEGRTAAPSWR</sequence>
<dbReference type="Proteomes" id="UP000664940">
    <property type="component" value="Unassembled WGS sequence"/>
</dbReference>
<dbReference type="GO" id="GO:0006487">
    <property type="term" value="P:protein N-linked glycosylation"/>
    <property type="evidence" value="ECO:0007669"/>
    <property type="project" value="TreeGrafter"/>
</dbReference>
<evidence type="ECO:0000256" key="1">
    <source>
        <dbReference type="SAM" id="SignalP"/>
    </source>
</evidence>
<dbReference type="PANTHER" id="PTHR12062:SF11">
    <property type="entry name" value="ALPHA-1,3-MANNOSYL-GLYCOPROTEIN 4-BETA-N-ACETYLGLUCOSAMINYLTRANSFERASE-LIKE PROTEIN MGAT4E"/>
    <property type="match status" value="1"/>
</dbReference>
<keyword evidence="1" id="KW-0732">Signal</keyword>
<dbReference type="InterPro" id="IPR006759">
    <property type="entry name" value="Glyco_transf_54"/>
</dbReference>
<feature type="signal peptide" evidence="1">
    <location>
        <begin position="1"/>
        <end position="28"/>
    </location>
</feature>
<evidence type="ECO:0000313" key="3">
    <source>
        <dbReference type="EMBL" id="KAF6073525.1"/>
    </source>
</evidence>
<feature type="chain" id="PRO_5032971734" description="MGAT4 conserved region domain-containing protein" evidence="1">
    <location>
        <begin position="29"/>
        <end position="455"/>
    </location>
</feature>
<comment type="caution">
    <text evidence="3">The sequence shown here is derived from an EMBL/GenBank/DDBJ whole genome shotgun (WGS) entry which is preliminary data.</text>
</comment>
<evidence type="ECO:0000313" key="4">
    <source>
        <dbReference type="Proteomes" id="UP000664940"/>
    </source>
</evidence>
<dbReference type="AlphaFoldDB" id="A0A834D6F1"/>
<feature type="domain" description="MGAT4 conserved region" evidence="2">
    <location>
        <begin position="57"/>
        <end position="267"/>
    </location>
</feature>
<gene>
    <name evidence="3" type="ORF">HJG60_012963</name>
</gene>
<dbReference type="GO" id="GO:0008375">
    <property type="term" value="F:acetylglucosaminyltransferase activity"/>
    <property type="evidence" value="ECO:0007669"/>
    <property type="project" value="TreeGrafter"/>
</dbReference>
<protein>
    <recommendedName>
        <fullName evidence="2">MGAT4 conserved region domain-containing protein</fullName>
    </recommendedName>
</protein>